<proteinExistence type="inferred from homology"/>
<feature type="domain" description="RNA polymerase sigma-70 region 2" evidence="6">
    <location>
        <begin position="27"/>
        <end position="94"/>
    </location>
</feature>
<dbReference type="InterPro" id="IPR013324">
    <property type="entry name" value="RNA_pol_sigma_r3/r4-like"/>
</dbReference>
<evidence type="ECO:0000256" key="2">
    <source>
        <dbReference type="ARBA" id="ARBA00023015"/>
    </source>
</evidence>
<dbReference type="SUPFAM" id="SSF88659">
    <property type="entry name" value="Sigma3 and sigma4 domains of RNA polymerase sigma factors"/>
    <property type="match status" value="1"/>
</dbReference>
<keyword evidence="5" id="KW-0804">Transcription</keyword>
<protein>
    <submittedName>
        <fullName evidence="8">Sigma-70 family RNA polymerase sigma factor</fullName>
    </submittedName>
</protein>
<comment type="similarity">
    <text evidence="1">Belongs to the sigma-70 factor family. ECF subfamily.</text>
</comment>
<reference evidence="8 9" key="1">
    <citation type="submission" date="2020-09" db="EMBL/GenBank/DDBJ databases">
        <title>Paenibacillus sp. strain PR3 16S rRNA gene Genome sequencing and assembly.</title>
        <authorList>
            <person name="Kim J."/>
        </authorList>
    </citation>
    <scope>NUCLEOTIDE SEQUENCE [LARGE SCALE GENOMIC DNA]</scope>
    <source>
        <strain evidence="8 9">PR3</strain>
    </source>
</reference>
<evidence type="ECO:0000256" key="4">
    <source>
        <dbReference type="ARBA" id="ARBA00023125"/>
    </source>
</evidence>
<dbReference type="Pfam" id="PF04542">
    <property type="entry name" value="Sigma70_r2"/>
    <property type="match status" value="1"/>
</dbReference>
<dbReference type="RefSeq" id="WP_191203682.1">
    <property type="nucleotide sequence ID" value="NZ_JACXZA010000002.1"/>
</dbReference>
<evidence type="ECO:0000256" key="3">
    <source>
        <dbReference type="ARBA" id="ARBA00023082"/>
    </source>
</evidence>
<sequence length="197" mass="22829">MSGQDDDLYKALRAMCEGSTEAFDLIYAKFAPLVMQIAARLLADRMEAEDICHDVFLEVLRRGVSYDPSRGSMTAWIAVITRSRCLDRMRVRSRWQHTDEAEEERITSPELTEELVIHRLQQQDLHGALEALPSEQMQAIVSSYFSEHTQRQMSESWNVPLGTVKSWVRYGISNLRKQMEKRGWAREPDNGPKEVRR</sequence>
<evidence type="ECO:0000256" key="1">
    <source>
        <dbReference type="ARBA" id="ARBA00010641"/>
    </source>
</evidence>
<keyword evidence="2" id="KW-0805">Transcription regulation</keyword>
<dbReference type="InterPro" id="IPR036388">
    <property type="entry name" value="WH-like_DNA-bd_sf"/>
</dbReference>
<keyword evidence="3" id="KW-0731">Sigma factor</keyword>
<evidence type="ECO:0000259" key="6">
    <source>
        <dbReference type="Pfam" id="PF04542"/>
    </source>
</evidence>
<feature type="domain" description="RNA polymerase sigma-70 region 4" evidence="7">
    <location>
        <begin position="128"/>
        <end position="177"/>
    </location>
</feature>
<evidence type="ECO:0000313" key="9">
    <source>
        <dbReference type="Proteomes" id="UP000609346"/>
    </source>
</evidence>
<evidence type="ECO:0000313" key="8">
    <source>
        <dbReference type="EMBL" id="MBD3919438.1"/>
    </source>
</evidence>
<gene>
    <name evidence="8" type="ORF">H8B09_11800</name>
</gene>
<dbReference type="InterPro" id="IPR007630">
    <property type="entry name" value="RNA_pol_sigma70_r4"/>
</dbReference>
<accession>A0ABR8MTZ9</accession>
<evidence type="ECO:0000259" key="7">
    <source>
        <dbReference type="Pfam" id="PF04545"/>
    </source>
</evidence>
<keyword evidence="9" id="KW-1185">Reference proteome</keyword>
<dbReference type="InterPro" id="IPR014284">
    <property type="entry name" value="RNA_pol_sigma-70_dom"/>
</dbReference>
<keyword evidence="4" id="KW-0238">DNA-binding</keyword>
<dbReference type="Pfam" id="PF04545">
    <property type="entry name" value="Sigma70_r4"/>
    <property type="match status" value="1"/>
</dbReference>
<dbReference type="Gene3D" id="1.10.1740.10">
    <property type="match status" value="1"/>
</dbReference>
<name>A0ABR8MTZ9_9BACL</name>
<dbReference type="PANTHER" id="PTHR43133">
    <property type="entry name" value="RNA POLYMERASE ECF-TYPE SIGMA FACTO"/>
    <property type="match status" value="1"/>
</dbReference>
<organism evidence="8 9">
    <name type="scientific">Paenibacillus terricola</name>
    <dbReference type="NCBI Taxonomy" id="2763503"/>
    <lineage>
        <taxon>Bacteria</taxon>
        <taxon>Bacillati</taxon>
        <taxon>Bacillota</taxon>
        <taxon>Bacilli</taxon>
        <taxon>Bacillales</taxon>
        <taxon>Paenibacillaceae</taxon>
        <taxon>Paenibacillus</taxon>
    </lineage>
</organism>
<comment type="caution">
    <text evidence="8">The sequence shown here is derived from an EMBL/GenBank/DDBJ whole genome shotgun (WGS) entry which is preliminary data.</text>
</comment>
<dbReference type="InterPro" id="IPR039425">
    <property type="entry name" value="RNA_pol_sigma-70-like"/>
</dbReference>
<dbReference type="EMBL" id="JACXZA010000002">
    <property type="protein sequence ID" value="MBD3919438.1"/>
    <property type="molecule type" value="Genomic_DNA"/>
</dbReference>
<dbReference type="NCBIfam" id="TIGR02937">
    <property type="entry name" value="sigma70-ECF"/>
    <property type="match status" value="1"/>
</dbReference>
<dbReference type="Proteomes" id="UP000609346">
    <property type="component" value="Unassembled WGS sequence"/>
</dbReference>
<dbReference type="PANTHER" id="PTHR43133:SF62">
    <property type="entry name" value="RNA POLYMERASE SIGMA FACTOR SIGZ"/>
    <property type="match status" value="1"/>
</dbReference>
<evidence type="ECO:0000256" key="5">
    <source>
        <dbReference type="ARBA" id="ARBA00023163"/>
    </source>
</evidence>
<dbReference type="InterPro" id="IPR013325">
    <property type="entry name" value="RNA_pol_sigma_r2"/>
</dbReference>
<dbReference type="InterPro" id="IPR007627">
    <property type="entry name" value="RNA_pol_sigma70_r2"/>
</dbReference>
<dbReference type="Gene3D" id="1.10.10.10">
    <property type="entry name" value="Winged helix-like DNA-binding domain superfamily/Winged helix DNA-binding domain"/>
    <property type="match status" value="1"/>
</dbReference>
<dbReference type="SUPFAM" id="SSF88946">
    <property type="entry name" value="Sigma2 domain of RNA polymerase sigma factors"/>
    <property type="match status" value="1"/>
</dbReference>